<dbReference type="AlphaFoldDB" id="A0AAV7TNY7"/>
<accession>A0AAV7TNY7</accession>
<dbReference type="EMBL" id="JANPWB010000006">
    <property type="protein sequence ID" value="KAJ1178130.1"/>
    <property type="molecule type" value="Genomic_DNA"/>
</dbReference>
<dbReference type="Proteomes" id="UP001066276">
    <property type="component" value="Chromosome 3_2"/>
</dbReference>
<comment type="caution">
    <text evidence="1">The sequence shown here is derived from an EMBL/GenBank/DDBJ whole genome shotgun (WGS) entry which is preliminary data.</text>
</comment>
<reference evidence="1" key="1">
    <citation type="journal article" date="2022" name="bioRxiv">
        <title>Sequencing and chromosome-scale assembly of the giantPleurodeles waltlgenome.</title>
        <authorList>
            <person name="Brown T."/>
            <person name="Elewa A."/>
            <person name="Iarovenko S."/>
            <person name="Subramanian E."/>
            <person name="Araus A.J."/>
            <person name="Petzold A."/>
            <person name="Susuki M."/>
            <person name="Suzuki K.-i.T."/>
            <person name="Hayashi T."/>
            <person name="Toyoda A."/>
            <person name="Oliveira C."/>
            <person name="Osipova E."/>
            <person name="Leigh N.D."/>
            <person name="Simon A."/>
            <person name="Yun M.H."/>
        </authorList>
    </citation>
    <scope>NUCLEOTIDE SEQUENCE</scope>
    <source>
        <strain evidence="1">20211129_DDA</strain>
        <tissue evidence="1">Liver</tissue>
    </source>
</reference>
<proteinExistence type="predicted"/>
<evidence type="ECO:0000313" key="2">
    <source>
        <dbReference type="Proteomes" id="UP001066276"/>
    </source>
</evidence>
<protein>
    <submittedName>
        <fullName evidence="1">Uncharacterized protein</fullName>
    </submittedName>
</protein>
<gene>
    <name evidence="1" type="ORF">NDU88_003377</name>
</gene>
<organism evidence="1 2">
    <name type="scientific">Pleurodeles waltl</name>
    <name type="common">Iberian ribbed newt</name>
    <dbReference type="NCBI Taxonomy" id="8319"/>
    <lineage>
        <taxon>Eukaryota</taxon>
        <taxon>Metazoa</taxon>
        <taxon>Chordata</taxon>
        <taxon>Craniata</taxon>
        <taxon>Vertebrata</taxon>
        <taxon>Euteleostomi</taxon>
        <taxon>Amphibia</taxon>
        <taxon>Batrachia</taxon>
        <taxon>Caudata</taxon>
        <taxon>Salamandroidea</taxon>
        <taxon>Salamandridae</taxon>
        <taxon>Pleurodelinae</taxon>
        <taxon>Pleurodeles</taxon>
    </lineage>
</organism>
<evidence type="ECO:0000313" key="1">
    <source>
        <dbReference type="EMBL" id="KAJ1178130.1"/>
    </source>
</evidence>
<keyword evidence="2" id="KW-1185">Reference proteome</keyword>
<name>A0AAV7TNY7_PLEWA</name>
<sequence>MVFSIHTYGNRHSKHVEEAAGKKSERMATLSLQCMLVIRAVQAHPAFDFIRVALVPGPSFTVHRGCCFPICDRVGDLQRLEGQARFACLLGRV</sequence>